<accession>A0A138ZWF8</accession>
<dbReference type="EMBL" id="KQ965951">
    <property type="protein sequence ID" value="KXS08840.1"/>
    <property type="molecule type" value="Genomic_DNA"/>
</dbReference>
<sequence>MGILLEYYQVYQEVGLGNIPSTIQQKLKEYYDDNDPGCVYDDFIEAQLIKAESGGGTSEQVISQFSSWLKNEGKTVPEINQHSKMLACFDARLFSPAVLQELHGGKKKAHNLRRFSTGKDRYHGYAGWAFRA</sequence>
<dbReference type="Proteomes" id="UP000070544">
    <property type="component" value="Unassembled WGS sequence"/>
</dbReference>
<dbReference type="AlphaFoldDB" id="A0A138ZWF8"/>
<reference evidence="1 2" key="1">
    <citation type="journal article" date="2015" name="Genome Biol. Evol.">
        <title>Phylogenomic analyses indicate that early fungi evolved digesting cell walls of algal ancestors of land plants.</title>
        <authorList>
            <person name="Chang Y."/>
            <person name="Wang S."/>
            <person name="Sekimoto S."/>
            <person name="Aerts A.L."/>
            <person name="Choi C."/>
            <person name="Clum A."/>
            <person name="LaButti K.M."/>
            <person name="Lindquist E.A."/>
            <person name="Yee Ngan C."/>
            <person name="Ohm R.A."/>
            <person name="Salamov A.A."/>
            <person name="Grigoriev I.V."/>
            <person name="Spatafora J.W."/>
            <person name="Berbee M.L."/>
        </authorList>
    </citation>
    <scope>NUCLEOTIDE SEQUENCE [LARGE SCALE GENOMIC DNA]</scope>
    <source>
        <strain evidence="1 2">JEL478</strain>
    </source>
</reference>
<gene>
    <name evidence="1" type="ORF">M427DRAFT_50275</name>
</gene>
<protein>
    <submittedName>
        <fullName evidence="1">Uncharacterized protein</fullName>
    </submittedName>
</protein>
<organism evidence="1 2">
    <name type="scientific">Gonapodya prolifera (strain JEL478)</name>
    <name type="common">Monoblepharis prolifera</name>
    <dbReference type="NCBI Taxonomy" id="1344416"/>
    <lineage>
        <taxon>Eukaryota</taxon>
        <taxon>Fungi</taxon>
        <taxon>Fungi incertae sedis</taxon>
        <taxon>Chytridiomycota</taxon>
        <taxon>Chytridiomycota incertae sedis</taxon>
        <taxon>Monoblepharidomycetes</taxon>
        <taxon>Monoblepharidales</taxon>
        <taxon>Gonapodyaceae</taxon>
        <taxon>Gonapodya</taxon>
    </lineage>
</organism>
<keyword evidence="2" id="KW-1185">Reference proteome</keyword>
<evidence type="ECO:0000313" key="2">
    <source>
        <dbReference type="Proteomes" id="UP000070544"/>
    </source>
</evidence>
<proteinExistence type="predicted"/>
<evidence type="ECO:0000313" key="1">
    <source>
        <dbReference type="EMBL" id="KXS08840.1"/>
    </source>
</evidence>
<name>A0A138ZWF8_GONPJ</name>